<accession>A0A914E8A9</accession>
<dbReference type="Proteomes" id="UP000887540">
    <property type="component" value="Unplaced"/>
</dbReference>
<keyword evidence="1" id="KW-0812">Transmembrane</keyword>
<keyword evidence="1" id="KW-1133">Transmembrane helix</keyword>
<dbReference type="WBParaSite" id="ACRNAN_scaffold6434.g15022.t1">
    <property type="protein sequence ID" value="ACRNAN_scaffold6434.g15022.t1"/>
    <property type="gene ID" value="ACRNAN_scaffold6434.g15022"/>
</dbReference>
<sequence length="106" mass="12024">MEQYKLIKDAMAIEPAIDYLVRKLEPSTAGCANYECTVNLALSSYIFLTILTVYCTLLLLMFIVYRCKVESNVVLCISMSGSINVVVYNSTTFCYELVHDMAVKIW</sequence>
<feature type="transmembrane region" description="Helical" evidence="1">
    <location>
        <begin position="45"/>
        <end position="65"/>
    </location>
</feature>
<organism evidence="2 3">
    <name type="scientific">Acrobeloides nanus</name>
    <dbReference type="NCBI Taxonomy" id="290746"/>
    <lineage>
        <taxon>Eukaryota</taxon>
        <taxon>Metazoa</taxon>
        <taxon>Ecdysozoa</taxon>
        <taxon>Nematoda</taxon>
        <taxon>Chromadorea</taxon>
        <taxon>Rhabditida</taxon>
        <taxon>Tylenchina</taxon>
        <taxon>Cephalobomorpha</taxon>
        <taxon>Cephaloboidea</taxon>
        <taxon>Cephalobidae</taxon>
        <taxon>Acrobeloides</taxon>
    </lineage>
</organism>
<proteinExistence type="predicted"/>
<keyword evidence="1" id="KW-0472">Membrane</keyword>
<name>A0A914E8A9_9BILA</name>
<reference evidence="3" key="1">
    <citation type="submission" date="2022-11" db="UniProtKB">
        <authorList>
            <consortium name="WormBaseParasite"/>
        </authorList>
    </citation>
    <scope>IDENTIFICATION</scope>
</reference>
<dbReference type="AlphaFoldDB" id="A0A914E8A9"/>
<evidence type="ECO:0000313" key="3">
    <source>
        <dbReference type="WBParaSite" id="ACRNAN_scaffold6434.g15022.t1"/>
    </source>
</evidence>
<protein>
    <submittedName>
        <fullName evidence="3">Uncharacterized protein</fullName>
    </submittedName>
</protein>
<evidence type="ECO:0000256" key="1">
    <source>
        <dbReference type="SAM" id="Phobius"/>
    </source>
</evidence>
<keyword evidence="2" id="KW-1185">Reference proteome</keyword>
<evidence type="ECO:0000313" key="2">
    <source>
        <dbReference type="Proteomes" id="UP000887540"/>
    </source>
</evidence>